<gene>
    <name evidence="3" type="primary">prn_2</name>
    <name evidence="3" type="ORF">NCTC7914_04916</name>
</gene>
<dbReference type="Gene3D" id="2.40.128.130">
    <property type="entry name" value="Autotransporter beta-domain"/>
    <property type="match status" value="1"/>
</dbReference>
<protein>
    <submittedName>
        <fullName evidence="3">Outer membrane autotransporter</fullName>
    </submittedName>
</protein>
<dbReference type="SMART" id="SM00869">
    <property type="entry name" value="Autotransporter"/>
    <property type="match status" value="1"/>
</dbReference>
<dbReference type="NCBIfam" id="TIGR01414">
    <property type="entry name" value="autotrans_barl"/>
    <property type="match status" value="1"/>
</dbReference>
<dbReference type="AlphaFoldDB" id="A0A379PQ13"/>
<evidence type="ECO:0000259" key="2">
    <source>
        <dbReference type="PROSITE" id="PS51208"/>
    </source>
</evidence>
<dbReference type="InterPro" id="IPR005546">
    <property type="entry name" value="Autotransporte_beta"/>
</dbReference>
<dbReference type="Gene3D" id="2.160.20.20">
    <property type="match status" value="1"/>
</dbReference>
<dbReference type="InterPro" id="IPR004899">
    <property type="entry name" value="Pertactin_central"/>
</dbReference>
<reference evidence="3 4" key="1">
    <citation type="submission" date="2018-06" db="EMBL/GenBank/DDBJ databases">
        <authorList>
            <consortium name="Pathogen Informatics"/>
            <person name="Doyle S."/>
        </authorList>
    </citation>
    <scope>NUCLEOTIDE SEQUENCE [LARGE SCALE GENOMIC DNA]</scope>
    <source>
        <strain evidence="3 4">NCTC7914</strain>
    </source>
</reference>
<dbReference type="Pfam" id="PF03797">
    <property type="entry name" value="Autotransporter"/>
    <property type="match status" value="1"/>
</dbReference>
<dbReference type="EMBL" id="UGUY01000002">
    <property type="protein sequence ID" value="SUF08887.1"/>
    <property type="molecule type" value="Genomic_DNA"/>
</dbReference>
<dbReference type="RefSeq" id="WP_115275605.1">
    <property type="nucleotide sequence ID" value="NZ_UGUY01000002.1"/>
</dbReference>
<sequence>MATVLKERSYPSMQAVLMLPVLLLASPVTEALTVVEGKRAIDATTPVDSYQLNPGAWLEAVDASTLQLDIGSGAQLQMQRSNVDAQGADGIALRGGARVTIADNSRVVSDRYGLRLESDGTAGASATISDSHVEGARGGALVSSAATLSLQRSELIGTGTAAAANMFGGATLTAQDSRLVGAQAGVRIFSDAALPGTATLNLVGSDVQGLDGSAIIVGNPLLGPANGVINVAGGSTLRGSNGTLLEVVGRSTASMTVDNSQLVGDVRVEAGSSASLTLDNQASLTGRLENVSGLSINDQARWNMVEDSQVGSLALNGGSIRFGEPDQYQRLALGTLAGSGTFIMDSDFSTGQTDFLDITGTATGSHSLLVGSSGADPSVENQLHLVHAAAGDAQFSLLNGPVDLGAFSYDLVQRGNDWFLDGSRKVISPGTASVLALFNTAPTVWYGELTTLRSRMGELRLDEASAGGWVRAYGNKFNVSDASGSPYRQVQQGFSLGADAPLPVGDGQWLIGVMAGHSGSDLDLVRGASAEVKSYYLGLYATWFDAQSGYYLDGVVKLNRFDNSSKIALSDGTRTKGDYDNLGVGASVEFGRHLDLGAGYFIEPYTQWSVVNIQGKDYQLDNGLQAQGDDTRSLLGKAGATVGRTFELGEGRLLQPYLRAAYAHEFVQNNQVKVNNNRFDNDLSGSRGELGLGVAATLNDRLQLHADFDYANGEKIEQPWGANVGLRYSW</sequence>
<evidence type="ECO:0000313" key="3">
    <source>
        <dbReference type="EMBL" id="SUF08887.1"/>
    </source>
</evidence>
<accession>A0A379PQ13</accession>
<dbReference type="PANTHER" id="PTHR35037">
    <property type="entry name" value="C-TERMINAL REGION OF AIDA-LIKE PROTEIN"/>
    <property type="match status" value="1"/>
</dbReference>
<dbReference type="InterPro" id="IPR012332">
    <property type="entry name" value="Autotransporter_pectin_lyase_C"/>
</dbReference>
<proteinExistence type="predicted"/>
<dbReference type="InterPro" id="IPR011050">
    <property type="entry name" value="Pectin_lyase_fold/virulence"/>
</dbReference>
<evidence type="ECO:0000313" key="4">
    <source>
        <dbReference type="Proteomes" id="UP000254602"/>
    </source>
</evidence>
<keyword evidence="1" id="KW-0732">Signal</keyword>
<dbReference type="Pfam" id="PF03212">
    <property type="entry name" value="Pertactin"/>
    <property type="match status" value="1"/>
</dbReference>
<dbReference type="PROSITE" id="PS51208">
    <property type="entry name" value="AUTOTRANSPORTER"/>
    <property type="match status" value="1"/>
</dbReference>
<dbReference type="Proteomes" id="UP000254602">
    <property type="component" value="Unassembled WGS sequence"/>
</dbReference>
<dbReference type="PRINTS" id="PR01484">
    <property type="entry name" value="PRTACTNFAMLY"/>
</dbReference>
<organism evidence="3 4">
    <name type="scientific">Pseudomonas putida</name>
    <name type="common">Arthrobacter siderocapsulatus</name>
    <dbReference type="NCBI Taxonomy" id="303"/>
    <lineage>
        <taxon>Bacteria</taxon>
        <taxon>Pseudomonadati</taxon>
        <taxon>Pseudomonadota</taxon>
        <taxon>Gammaproteobacteria</taxon>
        <taxon>Pseudomonadales</taxon>
        <taxon>Pseudomonadaceae</taxon>
        <taxon>Pseudomonas</taxon>
    </lineage>
</organism>
<dbReference type="CDD" id="cd01343">
    <property type="entry name" value="PL1_Passenger_AT"/>
    <property type="match status" value="1"/>
</dbReference>
<dbReference type="SUPFAM" id="SSF51126">
    <property type="entry name" value="Pectin lyase-like"/>
    <property type="match status" value="1"/>
</dbReference>
<dbReference type="InterPro" id="IPR003991">
    <property type="entry name" value="Pertactin_virulence_factor"/>
</dbReference>
<dbReference type="SUPFAM" id="SSF103515">
    <property type="entry name" value="Autotransporter"/>
    <property type="match status" value="1"/>
</dbReference>
<dbReference type="InterPro" id="IPR036709">
    <property type="entry name" value="Autotransporte_beta_dom_sf"/>
</dbReference>
<dbReference type="GO" id="GO:0019867">
    <property type="term" value="C:outer membrane"/>
    <property type="evidence" value="ECO:0007669"/>
    <property type="project" value="InterPro"/>
</dbReference>
<evidence type="ECO:0000256" key="1">
    <source>
        <dbReference type="ARBA" id="ARBA00022729"/>
    </source>
</evidence>
<dbReference type="PANTHER" id="PTHR35037:SF7">
    <property type="entry name" value="AUTOTRANSPORTER"/>
    <property type="match status" value="1"/>
</dbReference>
<feature type="domain" description="Autotransporter" evidence="2">
    <location>
        <begin position="461"/>
        <end position="730"/>
    </location>
</feature>
<dbReference type="InterPro" id="IPR006315">
    <property type="entry name" value="OM_autotransptr_brl_dom"/>
</dbReference>
<dbReference type="InterPro" id="IPR051551">
    <property type="entry name" value="Autotransporter_adhesion"/>
</dbReference>
<name>A0A379PQ13_PSEPU</name>